<gene>
    <name evidence="2" type="ORF">CC757_18620</name>
</gene>
<keyword evidence="1" id="KW-0812">Transmembrane</keyword>
<feature type="transmembrane region" description="Helical" evidence="1">
    <location>
        <begin position="29"/>
        <end position="46"/>
    </location>
</feature>
<keyword evidence="1" id="KW-1133">Transmembrane helix</keyword>
<comment type="caution">
    <text evidence="2">The sequence shown here is derived from an EMBL/GenBank/DDBJ whole genome shotgun (WGS) entry which is preliminary data.</text>
</comment>
<dbReference type="InterPro" id="IPR018898">
    <property type="entry name" value="Eex_TraS"/>
</dbReference>
<evidence type="ECO:0000256" key="1">
    <source>
        <dbReference type="SAM" id="Phobius"/>
    </source>
</evidence>
<organism evidence="2">
    <name type="scientific">Salmonella newport</name>
    <dbReference type="NCBI Taxonomy" id="108619"/>
    <lineage>
        <taxon>Bacteria</taxon>
        <taxon>Pseudomonadati</taxon>
        <taxon>Pseudomonadota</taxon>
        <taxon>Gammaproteobacteria</taxon>
        <taxon>Enterobacterales</taxon>
        <taxon>Enterobacteriaceae</taxon>
        <taxon>Salmonella</taxon>
    </lineage>
</organism>
<sequence length="156" mass="17687">MKSLIQLCWVMGLQFIACRLSDWPMPETVFILSAIFLWSGLFLRIFHKVKINNIKESYHYSKVLWYVLMPLASLFSPLVTLSVLILGTIFELRKISGCRSISAWFKSQIVKYPSNATDKSSIDFQHVEFEQTNPATGLPMIGGVDISGNPYGSSHH</sequence>
<reference evidence="2" key="1">
    <citation type="submission" date="2018-07" db="EMBL/GenBank/DDBJ databases">
        <authorList>
            <person name="Ashton P.M."/>
            <person name="Dallman T."/>
            <person name="Nair S."/>
            <person name="De Pinna E."/>
            <person name="Peters T."/>
            <person name="Grant K."/>
        </authorList>
    </citation>
    <scope>NUCLEOTIDE SEQUENCE</scope>
    <source>
        <strain evidence="2">335522</strain>
    </source>
</reference>
<dbReference type="AlphaFoldDB" id="A0A636IKK7"/>
<protein>
    <submittedName>
        <fullName evidence="2">Surface exclusion protein</fullName>
    </submittedName>
</protein>
<evidence type="ECO:0000313" key="2">
    <source>
        <dbReference type="EMBL" id="EDI0448452.1"/>
    </source>
</evidence>
<name>A0A636IKK7_SALNE</name>
<proteinExistence type="predicted"/>
<accession>A0A636IKK7</accession>
<dbReference type="Pfam" id="PF10624">
    <property type="entry name" value="TraS"/>
    <property type="match status" value="1"/>
</dbReference>
<keyword evidence="1" id="KW-0472">Membrane</keyword>
<dbReference type="EMBL" id="AAMJQQ010000017">
    <property type="protein sequence ID" value="EDI0448452.1"/>
    <property type="molecule type" value="Genomic_DNA"/>
</dbReference>
<feature type="transmembrane region" description="Helical" evidence="1">
    <location>
        <begin position="67"/>
        <end position="90"/>
    </location>
</feature>